<keyword evidence="10" id="KW-1185">Reference proteome</keyword>
<feature type="domain" description="Resolvase/invertase-type recombinase catalytic" evidence="7">
    <location>
        <begin position="14"/>
        <end position="172"/>
    </location>
</feature>
<dbReference type="Pfam" id="PF07508">
    <property type="entry name" value="Recombinase"/>
    <property type="match status" value="1"/>
</dbReference>
<dbReference type="PROSITE" id="PS00397">
    <property type="entry name" value="RECOMBINASES_1"/>
    <property type="match status" value="1"/>
</dbReference>
<organism evidence="9 10">
    <name type="scientific">Mycobacterium pseudoshottsii</name>
    <dbReference type="NCBI Taxonomy" id="265949"/>
    <lineage>
        <taxon>Bacteria</taxon>
        <taxon>Bacillati</taxon>
        <taxon>Actinomycetota</taxon>
        <taxon>Actinomycetes</taxon>
        <taxon>Mycobacteriales</taxon>
        <taxon>Mycobacteriaceae</taxon>
        <taxon>Mycobacterium</taxon>
        <taxon>Mycobacterium ulcerans group</taxon>
    </lineage>
</organism>
<protein>
    <submittedName>
        <fullName evidence="9">Recombinase</fullName>
    </submittedName>
</protein>
<evidence type="ECO:0000256" key="3">
    <source>
        <dbReference type="ARBA" id="ARBA00023172"/>
    </source>
</evidence>
<dbReference type="SMART" id="SM00857">
    <property type="entry name" value="Resolvase"/>
    <property type="match status" value="1"/>
</dbReference>
<evidence type="ECO:0000313" key="9">
    <source>
        <dbReference type="EMBL" id="BDN82341.1"/>
    </source>
</evidence>
<dbReference type="AlphaFoldDB" id="A0A9N7LQQ7"/>
<keyword evidence="1" id="KW-0229">DNA integration</keyword>
<evidence type="ECO:0000256" key="2">
    <source>
        <dbReference type="ARBA" id="ARBA00023125"/>
    </source>
</evidence>
<sequence length="587" mass="65587">MTDRNDASVPSLDLAVTYLRVSTKKQLYTAIDIDPDGNSITTQREVTGTKADSMGVKIDREFIEPGHSAKTLDERPVFKELLAYVHQRRGIKYVIVYMRSRAFRNHFDAAIVQTQLKKLGVRLVSAKEDFGEGPTAVAMEGMLDIMNGLQNTLQGLDVQTKMRNKAKAGGTVSLAKLGYKNVRVDYEGRQINTIALDPERAPLVRKAWELYATGEYSVERLEATMADLGLTARPNRRSPKGTPVSASKLHRMLSDPYYVGFVTYKGDMYPGRHEPIVSQALFDRAQDVLHARSARGQRDRVHQHYLKGALFCQRCHHAGRTSRMIYTEVTGNGGKYAYYACRGHQEGLCDLPHLRVELIEKAIAEHYTTLRLPDDFIQDVRRLLADTVSDSQANTRELHASMTRRLKQIDVRESRLIDLAADGEMPRDKIRSKLNALKMERANIEASLASTSKELAIGASVLRDALHLVEDPQSLYANVPNEVRRHLNQTFYERFYIDDTEVANDQRTPLFAELEEAAHVFAQHRAKGNSVPTQSDAVAAMNEENPRQAGAPRSTGTESLTLASIFSVTGLSKNVLVGLTGFEPATT</sequence>
<dbReference type="EMBL" id="AP026367">
    <property type="protein sequence ID" value="BDN82341.1"/>
    <property type="molecule type" value="Genomic_DNA"/>
</dbReference>
<dbReference type="PROSITE" id="PS51736">
    <property type="entry name" value="RECOMBINASES_3"/>
    <property type="match status" value="1"/>
</dbReference>
<dbReference type="PANTHER" id="PTHR30461">
    <property type="entry name" value="DNA-INVERTASE FROM LAMBDOID PROPHAGE"/>
    <property type="match status" value="1"/>
</dbReference>
<dbReference type="Pfam" id="PF13408">
    <property type="entry name" value="Zn_ribbon_recom"/>
    <property type="match status" value="1"/>
</dbReference>
<dbReference type="Proteomes" id="UP001058626">
    <property type="component" value="Chromosome"/>
</dbReference>
<dbReference type="GO" id="GO:0000150">
    <property type="term" value="F:DNA strand exchange activity"/>
    <property type="evidence" value="ECO:0007669"/>
    <property type="project" value="InterPro"/>
</dbReference>
<dbReference type="PANTHER" id="PTHR30461:SF23">
    <property type="entry name" value="DNA RECOMBINASE-RELATED"/>
    <property type="match status" value="1"/>
</dbReference>
<accession>A0A9N7LQQ7</accession>
<evidence type="ECO:0000256" key="4">
    <source>
        <dbReference type="PIRSR" id="PIRSR606118-50"/>
    </source>
</evidence>
<keyword evidence="2" id="KW-0238">DNA-binding</keyword>
<dbReference type="RefSeq" id="WP_161628245.1">
    <property type="nucleotide sequence ID" value="NZ_AP026367.1"/>
</dbReference>
<evidence type="ECO:0000256" key="1">
    <source>
        <dbReference type="ARBA" id="ARBA00022908"/>
    </source>
</evidence>
<dbReference type="InterPro" id="IPR038109">
    <property type="entry name" value="DNA_bind_recomb_sf"/>
</dbReference>
<dbReference type="InterPro" id="IPR036162">
    <property type="entry name" value="Resolvase-like_N_sf"/>
</dbReference>
<evidence type="ECO:0000259" key="7">
    <source>
        <dbReference type="PROSITE" id="PS51736"/>
    </source>
</evidence>
<evidence type="ECO:0000256" key="6">
    <source>
        <dbReference type="SAM" id="Coils"/>
    </source>
</evidence>
<proteinExistence type="predicted"/>
<feature type="domain" description="Recombinase" evidence="8">
    <location>
        <begin position="176"/>
        <end position="295"/>
    </location>
</feature>
<dbReference type="InterPro" id="IPR011109">
    <property type="entry name" value="DNA_bind_recombinase_dom"/>
</dbReference>
<name>A0A9N7LQQ7_9MYCO</name>
<dbReference type="Pfam" id="PF00239">
    <property type="entry name" value="Resolvase"/>
    <property type="match status" value="1"/>
</dbReference>
<dbReference type="SUPFAM" id="SSF53041">
    <property type="entry name" value="Resolvase-like"/>
    <property type="match status" value="1"/>
</dbReference>
<dbReference type="CDD" id="cd00338">
    <property type="entry name" value="Ser_Recombinase"/>
    <property type="match status" value="1"/>
</dbReference>
<dbReference type="InterPro" id="IPR025827">
    <property type="entry name" value="Zn_ribbon_recom_dom"/>
</dbReference>
<evidence type="ECO:0000256" key="5">
    <source>
        <dbReference type="PROSITE-ProRule" id="PRU10137"/>
    </source>
</evidence>
<dbReference type="InterPro" id="IPR006119">
    <property type="entry name" value="Resolv_N"/>
</dbReference>
<dbReference type="GO" id="GO:0003677">
    <property type="term" value="F:DNA binding"/>
    <property type="evidence" value="ECO:0007669"/>
    <property type="project" value="UniProtKB-KW"/>
</dbReference>
<feature type="coiled-coil region" evidence="6">
    <location>
        <begin position="427"/>
        <end position="454"/>
    </location>
</feature>
<dbReference type="Gene3D" id="3.40.50.1390">
    <property type="entry name" value="Resolvase, N-terminal catalytic domain"/>
    <property type="match status" value="1"/>
</dbReference>
<feature type="active site" description="O-(5'-phospho-DNA)-serine intermediate" evidence="4 5">
    <location>
        <position position="22"/>
    </location>
</feature>
<gene>
    <name evidence="9" type="ORF">NJB1907Z4_C25560</name>
</gene>
<evidence type="ECO:0000259" key="8">
    <source>
        <dbReference type="PROSITE" id="PS51737"/>
    </source>
</evidence>
<dbReference type="Gene3D" id="3.90.1750.20">
    <property type="entry name" value="Putative Large Serine Recombinase, Chain B, Domain 2"/>
    <property type="match status" value="1"/>
</dbReference>
<reference evidence="9" key="1">
    <citation type="submission" date="2022-06" db="EMBL/GenBank/DDBJ databases">
        <title>Complete genome sequence of Mycobacterium pseudoshottsii NJB1907-Z4.</title>
        <authorList>
            <person name="Komine T."/>
            <person name="Fukano H."/>
            <person name="Wada S."/>
        </authorList>
    </citation>
    <scope>NUCLEOTIDE SEQUENCE</scope>
    <source>
        <strain evidence="9">NJB1907-Z4</strain>
    </source>
</reference>
<keyword evidence="6" id="KW-0175">Coiled coil</keyword>
<dbReference type="InterPro" id="IPR050639">
    <property type="entry name" value="SSR_resolvase"/>
</dbReference>
<dbReference type="InterPro" id="IPR006118">
    <property type="entry name" value="Recombinase_CS"/>
</dbReference>
<evidence type="ECO:0000313" key="10">
    <source>
        <dbReference type="Proteomes" id="UP001058626"/>
    </source>
</evidence>
<keyword evidence="3" id="KW-0233">DNA recombination</keyword>
<dbReference type="PROSITE" id="PS51737">
    <property type="entry name" value="RECOMBINASE_DNA_BIND"/>
    <property type="match status" value="1"/>
</dbReference>
<dbReference type="GO" id="GO:0015074">
    <property type="term" value="P:DNA integration"/>
    <property type="evidence" value="ECO:0007669"/>
    <property type="project" value="UniProtKB-KW"/>
</dbReference>